<dbReference type="AlphaFoldDB" id="A0A371H4H0"/>
<gene>
    <name evidence="3" type="ORF">CR513_19476</name>
</gene>
<evidence type="ECO:0000313" key="3">
    <source>
        <dbReference type="EMBL" id="RDX97724.1"/>
    </source>
</evidence>
<feature type="non-terminal residue" evidence="3">
    <location>
        <position position="1"/>
    </location>
</feature>
<dbReference type="OrthoDB" id="1751476at2759"/>
<evidence type="ECO:0000259" key="1">
    <source>
        <dbReference type="Pfam" id="PF07727"/>
    </source>
</evidence>
<dbReference type="InterPro" id="IPR057670">
    <property type="entry name" value="SH3_retrovirus"/>
</dbReference>
<dbReference type="InterPro" id="IPR013103">
    <property type="entry name" value="RVT_2"/>
</dbReference>
<proteinExistence type="predicted"/>
<organism evidence="3 4">
    <name type="scientific">Mucuna pruriens</name>
    <name type="common">Velvet bean</name>
    <name type="synonym">Dolichos pruriens</name>
    <dbReference type="NCBI Taxonomy" id="157652"/>
    <lineage>
        <taxon>Eukaryota</taxon>
        <taxon>Viridiplantae</taxon>
        <taxon>Streptophyta</taxon>
        <taxon>Embryophyta</taxon>
        <taxon>Tracheophyta</taxon>
        <taxon>Spermatophyta</taxon>
        <taxon>Magnoliopsida</taxon>
        <taxon>eudicotyledons</taxon>
        <taxon>Gunneridae</taxon>
        <taxon>Pentapetalae</taxon>
        <taxon>rosids</taxon>
        <taxon>fabids</taxon>
        <taxon>Fabales</taxon>
        <taxon>Fabaceae</taxon>
        <taxon>Papilionoideae</taxon>
        <taxon>50 kb inversion clade</taxon>
        <taxon>NPAAA clade</taxon>
        <taxon>indigoferoid/millettioid clade</taxon>
        <taxon>Phaseoleae</taxon>
        <taxon>Mucuna</taxon>
    </lineage>
</organism>
<dbReference type="Pfam" id="PF07727">
    <property type="entry name" value="RVT_2"/>
    <property type="match status" value="1"/>
</dbReference>
<accession>A0A371H4H0</accession>
<feature type="domain" description="Retroviral polymerase SH3-like" evidence="2">
    <location>
        <begin position="74"/>
        <end position="125"/>
    </location>
</feature>
<reference evidence="3" key="1">
    <citation type="submission" date="2018-05" db="EMBL/GenBank/DDBJ databases">
        <title>Draft genome of Mucuna pruriens seed.</title>
        <authorList>
            <person name="Nnadi N.E."/>
            <person name="Vos R."/>
            <person name="Hasami M.H."/>
            <person name="Devisetty U.K."/>
            <person name="Aguiy J.C."/>
        </authorList>
    </citation>
    <scope>NUCLEOTIDE SEQUENCE [LARGE SCALE GENOMIC DNA]</scope>
    <source>
        <strain evidence="3">JCA_2017</strain>
    </source>
</reference>
<dbReference type="Proteomes" id="UP000257109">
    <property type="component" value="Unassembled WGS sequence"/>
</dbReference>
<dbReference type="EMBL" id="QJKJ01003581">
    <property type="protein sequence ID" value="RDX97724.1"/>
    <property type="molecule type" value="Genomic_DNA"/>
</dbReference>
<keyword evidence="4" id="KW-1185">Reference proteome</keyword>
<comment type="caution">
    <text evidence="3">The sequence shown here is derived from an EMBL/GenBank/DDBJ whole genome shotgun (WGS) entry which is preliminary data.</text>
</comment>
<sequence length="254" mass="29712">MAILYGHELCSLPTRMSILRSSLYSVNDFKMKGINIAFNRSDYEGGFENEKFQQLPMNYGRVDKPIFLVSTFLDDNLSKFDPKSDKGTFIEYSTTSNTYRVYNSRTLKVEESIHVKFNNSKLNKELSKLIEPFNVDKALLDDRWILAMQEELDMFQKNDVWKLVSSPNNKCIIGTKWIFRNKLDENGKALYRLMQTPHAWYEKLSSFLVLNGFQRGKVDTTLFCKNYDSHFINVQIYVDDIIFGVIDDSMCRIM</sequence>
<dbReference type="Pfam" id="PF25597">
    <property type="entry name" value="SH3_retrovirus"/>
    <property type="match status" value="1"/>
</dbReference>
<feature type="domain" description="Reverse transcriptase Ty1/copia-type" evidence="1">
    <location>
        <begin position="188"/>
        <end position="245"/>
    </location>
</feature>
<name>A0A371H4H0_MUCPR</name>
<protein>
    <submittedName>
        <fullName evidence="3">Mitochondrial protein</fullName>
    </submittedName>
</protein>
<evidence type="ECO:0000313" key="4">
    <source>
        <dbReference type="Proteomes" id="UP000257109"/>
    </source>
</evidence>
<evidence type="ECO:0000259" key="2">
    <source>
        <dbReference type="Pfam" id="PF25597"/>
    </source>
</evidence>